<dbReference type="Gene3D" id="1.20.1280.50">
    <property type="match status" value="1"/>
</dbReference>
<proteinExistence type="predicted"/>
<evidence type="ECO:0000259" key="1">
    <source>
        <dbReference type="PROSITE" id="PS50181"/>
    </source>
</evidence>
<dbReference type="Proteomes" id="UP001187192">
    <property type="component" value="Unassembled WGS sequence"/>
</dbReference>
<dbReference type="AlphaFoldDB" id="A0AA87ZN59"/>
<sequence>MVEIKEPIGIGGFGVNCCIVQKHCTFKQSCKQQKCPKTSLPWEIIVDILFRLPVKDLLRYRSVAKSWCSLIDGPDFVKLHLDHSKEANSNLAAILSESNNLFWVDLDVLSDAAVKLNHPFDDCS</sequence>
<dbReference type="InterPro" id="IPR050796">
    <property type="entry name" value="SCF_F-box_component"/>
</dbReference>
<evidence type="ECO:0000313" key="3">
    <source>
        <dbReference type="Proteomes" id="UP001187192"/>
    </source>
</evidence>
<organism evidence="2 3">
    <name type="scientific">Ficus carica</name>
    <name type="common">Common fig</name>
    <dbReference type="NCBI Taxonomy" id="3494"/>
    <lineage>
        <taxon>Eukaryota</taxon>
        <taxon>Viridiplantae</taxon>
        <taxon>Streptophyta</taxon>
        <taxon>Embryophyta</taxon>
        <taxon>Tracheophyta</taxon>
        <taxon>Spermatophyta</taxon>
        <taxon>Magnoliopsida</taxon>
        <taxon>eudicotyledons</taxon>
        <taxon>Gunneridae</taxon>
        <taxon>Pentapetalae</taxon>
        <taxon>rosids</taxon>
        <taxon>fabids</taxon>
        <taxon>Rosales</taxon>
        <taxon>Moraceae</taxon>
        <taxon>Ficeae</taxon>
        <taxon>Ficus</taxon>
    </lineage>
</organism>
<dbReference type="SMART" id="SM00256">
    <property type="entry name" value="FBOX"/>
    <property type="match status" value="1"/>
</dbReference>
<dbReference type="PANTHER" id="PTHR31672:SF13">
    <property type="entry name" value="F-BOX PROTEIN CPR30-LIKE"/>
    <property type="match status" value="1"/>
</dbReference>
<gene>
    <name evidence="2" type="ORF">TIFTF001_006094</name>
</gene>
<dbReference type="InterPro" id="IPR001810">
    <property type="entry name" value="F-box_dom"/>
</dbReference>
<evidence type="ECO:0000313" key="2">
    <source>
        <dbReference type="EMBL" id="GMN36514.1"/>
    </source>
</evidence>
<dbReference type="InterPro" id="IPR036047">
    <property type="entry name" value="F-box-like_dom_sf"/>
</dbReference>
<dbReference type="Pfam" id="PF00646">
    <property type="entry name" value="F-box"/>
    <property type="match status" value="1"/>
</dbReference>
<name>A0AA87ZN59_FICCA</name>
<dbReference type="EMBL" id="BTGU01000006">
    <property type="protein sequence ID" value="GMN36514.1"/>
    <property type="molecule type" value="Genomic_DNA"/>
</dbReference>
<protein>
    <recommendedName>
        <fullName evidence="1">F-box domain-containing protein</fullName>
    </recommendedName>
</protein>
<comment type="caution">
    <text evidence="2">The sequence shown here is derived from an EMBL/GenBank/DDBJ whole genome shotgun (WGS) entry which is preliminary data.</text>
</comment>
<dbReference type="CDD" id="cd22157">
    <property type="entry name" value="F-box_AtFBW1-like"/>
    <property type="match status" value="1"/>
</dbReference>
<reference evidence="2" key="1">
    <citation type="submission" date="2023-07" db="EMBL/GenBank/DDBJ databases">
        <title>draft genome sequence of fig (Ficus carica).</title>
        <authorList>
            <person name="Takahashi T."/>
            <person name="Nishimura K."/>
        </authorList>
    </citation>
    <scope>NUCLEOTIDE SEQUENCE</scope>
</reference>
<dbReference type="PANTHER" id="PTHR31672">
    <property type="entry name" value="BNACNNG10540D PROTEIN"/>
    <property type="match status" value="1"/>
</dbReference>
<accession>A0AA87ZN59</accession>
<feature type="domain" description="F-box" evidence="1">
    <location>
        <begin position="34"/>
        <end position="79"/>
    </location>
</feature>
<dbReference type="PROSITE" id="PS50181">
    <property type="entry name" value="FBOX"/>
    <property type="match status" value="1"/>
</dbReference>
<dbReference type="SUPFAM" id="SSF81383">
    <property type="entry name" value="F-box domain"/>
    <property type="match status" value="1"/>
</dbReference>
<keyword evidence="3" id="KW-1185">Reference proteome</keyword>